<proteinExistence type="predicted"/>
<evidence type="ECO:0000259" key="2">
    <source>
        <dbReference type="PROSITE" id="PS50902"/>
    </source>
</evidence>
<feature type="domain" description="Flavodoxin-like" evidence="2">
    <location>
        <begin position="5"/>
        <end position="153"/>
    </location>
</feature>
<dbReference type="PANTHER" id="PTHR38030">
    <property type="entry name" value="PROTOPORPHYRINOGEN IX DEHYDROGENASE [MENAQUINONE]"/>
    <property type="match status" value="1"/>
</dbReference>
<dbReference type="InterPro" id="IPR026816">
    <property type="entry name" value="Flavodoxin_dom"/>
</dbReference>
<name>A0A4R0I031_9ACTN</name>
<keyword evidence="4" id="KW-1185">Reference proteome</keyword>
<gene>
    <name evidence="3" type="ORF">E0H50_41095</name>
</gene>
<dbReference type="PANTHER" id="PTHR38030:SF2">
    <property type="entry name" value="PROTOPORPHYRINOGEN IX DEHYDROGENASE [QUINONE]"/>
    <property type="match status" value="1"/>
</dbReference>
<dbReference type="InterPro" id="IPR008254">
    <property type="entry name" value="Flavodoxin/NO_synth"/>
</dbReference>
<dbReference type="EMBL" id="SJKA01000030">
    <property type="protein sequence ID" value="TCC16075.1"/>
    <property type="molecule type" value="Genomic_DNA"/>
</dbReference>
<accession>A0A4R0I031</accession>
<dbReference type="Pfam" id="PF12724">
    <property type="entry name" value="Flavodoxin_5"/>
    <property type="match status" value="1"/>
</dbReference>
<organism evidence="3 4">
    <name type="scientific">Kribbella sindirgiensis</name>
    <dbReference type="NCBI Taxonomy" id="1124744"/>
    <lineage>
        <taxon>Bacteria</taxon>
        <taxon>Bacillati</taxon>
        <taxon>Actinomycetota</taxon>
        <taxon>Actinomycetes</taxon>
        <taxon>Propionibacteriales</taxon>
        <taxon>Kribbellaceae</taxon>
        <taxon>Kribbella</taxon>
    </lineage>
</organism>
<dbReference type="InterPro" id="IPR052200">
    <property type="entry name" value="Protoporphyrinogen_IX_DH"/>
</dbReference>
<dbReference type="RefSeq" id="WP_131296590.1">
    <property type="nucleotide sequence ID" value="NZ_SJKA01000030.1"/>
</dbReference>
<protein>
    <submittedName>
        <fullName evidence="3">Flavodoxin</fullName>
    </submittedName>
</protein>
<evidence type="ECO:0000313" key="3">
    <source>
        <dbReference type="EMBL" id="TCC16075.1"/>
    </source>
</evidence>
<dbReference type="Gene3D" id="3.40.50.360">
    <property type="match status" value="1"/>
</dbReference>
<comment type="caution">
    <text evidence="3">The sequence shown here is derived from an EMBL/GenBank/DDBJ whole genome shotgun (WGS) entry which is preliminary data.</text>
</comment>
<dbReference type="InterPro" id="IPR029039">
    <property type="entry name" value="Flavoprotein-like_sf"/>
</dbReference>
<dbReference type="GO" id="GO:0070819">
    <property type="term" value="F:menaquinone-dependent protoporphyrinogen oxidase activity"/>
    <property type="evidence" value="ECO:0007669"/>
    <property type="project" value="TreeGrafter"/>
</dbReference>
<evidence type="ECO:0000256" key="1">
    <source>
        <dbReference type="SAM" id="MobiDB-lite"/>
    </source>
</evidence>
<dbReference type="OrthoDB" id="129384at2"/>
<sequence length="192" mass="20795">MSKKVLVAYASKAGATAGIAGAIGTELTARGHDVDVLDVNRVKNVTQYDVVILGSALYIRRWRRDAVRFLRHNADALRGRQVWLFHSGPVGPDKDQAQDMPPAVRRLAQDIGATPAVTFAGSLEPDTARGFLARRLASSDLAGDSRDWTKIRAWATGISTAVEAPEHSTNHRPATTRSRKHATRPPAGHFLG</sequence>
<dbReference type="GO" id="GO:0010181">
    <property type="term" value="F:FMN binding"/>
    <property type="evidence" value="ECO:0007669"/>
    <property type="project" value="InterPro"/>
</dbReference>
<dbReference type="SUPFAM" id="SSF52218">
    <property type="entry name" value="Flavoproteins"/>
    <property type="match status" value="1"/>
</dbReference>
<dbReference type="GO" id="GO:0006783">
    <property type="term" value="P:heme biosynthetic process"/>
    <property type="evidence" value="ECO:0007669"/>
    <property type="project" value="TreeGrafter"/>
</dbReference>
<evidence type="ECO:0000313" key="4">
    <source>
        <dbReference type="Proteomes" id="UP000292695"/>
    </source>
</evidence>
<dbReference type="AlphaFoldDB" id="A0A4R0I031"/>
<reference evidence="3 4" key="1">
    <citation type="submission" date="2019-02" db="EMBL/GenBank/DDBJ databases">
        <title>Kribbella capetownensis sp. nov. and Kribbella speibonae sp. nov., isolated from soil.</title>
        <authorList>
            <person name="Curtis S.M."/>
            <person name="Norton I."/>
            <person name="Everest G.J."/>
            <person name="Meyers P.R."/>
        </authorList>
    </citation>
    <scope>NUCLEOTIDE SEQUENCE [LARGE SCALE GENOMIC DNA]</scope>
    <source>
        <strain evidence="3 4">DSM 27082</strain>
    </source>
</reference>
<feature type="region of interest" description="Disordered" evidence="1">
    <location>
        <begin position="164"/>
        <end position="192"/>
    </location>
</feature>
<dbReference type="PROSITE" id="PS50902">
    <property type="entry name" value="FLAVODOXIN_LIKE"/>
    <property type="match status" value="1"/>
</dbReference>
<dbReference type="Proteomes" id="UP000292695">
    <property type="component" value="Unassembled WGS sequence"/>
</dbReference>